<reference evidence="2" key="1">
    <citation type="submission" date="2018-05" db="EMBL/GenBank/DDBJ databases">
        <authorList>
            <person name="Lanie J.A."/>
            <person name="Ng W.-L."/>
            <person name="Kazmierczak K.M."/>
            <person name="Andrzejewski T.M."/>
            <person name="Davidsen T.M."/>
            <person name="Wayne K.J."/>
            <person name="Tettelin H."/>
            <person name="Glass J.I."/>
            <person name="Rusch D."/>
            <person name="Podicherti R."/>
            <person name="Tsui H.-C.T."/>
            <person name="Winkler M.E."/>
        </authorList>
    </citation>
    <scope>NUCLEOTIDE SEQUENCE</scope>
</reference>
<dbReference type="AlphaFoldDB" id="A0A382SB42"/>
<feature type="domain" description="1-deoxy-D-xylulose 5-phosphate reductoisomerase N-terminal" evidence="1">
    <location>
        <begin position="4"/>
        <end position="44"/>
    </location>
</feature>
<dbReference type="Pfam" id="PF02670">
    <property type="entry name" value="DXP_reductoisom"/>
    <property type="match status" value="1"/>
</dbReference>
<dbReference type="EMBL" id="UINC01127368">
    <property type="protein sequence ID" value="SVD06437.1"/>
    <property type="molecule type" value="Genomic_DNA"/>
</dbReference>
<sequence length="44" mass="4659">MKNIGILGSTGSIGKQSLDVIAKHQDKFNVKFLAANSAVDSLIE</sequence>
<evidence type="ECO:0000313" key="2">
    <source>
        <dbReference type="EMBL" id="SVD06437.1"/>
    </source>
</evidence>
<accession>A0A382SB42</accession>
<dbReference type="GO" id="GO:0030604">
    <property type="term" value="F:1-deoxy-D-xylulose-5-phosphate reductoisomerase activity"/>
    <property type="evidence" value="ECO:0007669"/>
    <property type="project" value="InterPro"/>
</dbReference>
<feature type="non-terminal residue" evidence="2">
    <location>
        <position position="44"/>
    </location>
</feature>
<organism evidence="2">
    <name type="scientific">marine metagenome</name>
    <dbReference type="NCBI Taxonomy" id="408172"/>
    <lineage>
        <taxon>unclassified sequences</taxon>
        <taxon>metagenomes</taxon>
        <taxon>ecological metagenomes</taxon>
    </lineage>
</organism>
<dbReference type="GO" id="GO:0051484">
    <property type="term" value="P:isopentenyl diphosphate biosynthetic process, methylerythritol 4-phosphate pathway involved in terpenoid biosynthetic process"/>
    <property type="evidence" value="ECO:0007669"/>
    <property type="project" value="TreeGrafter"/>
</dbReference>
<dbReference type="SUPFAM" id="SSF51735">
    <property type="entry name" value="NAD(P)-binding Rossmann-fold domains"/>
    <property type="match status" value="1"/>
</dbReference>
<dbReference type="GO" id="GO:0070402">
    <property type="term" value="F:NADPH binding"/>
    <property type="evidence" value="ECO:0007669"/>
    <property type="project" value="InterPro"/>
</dbReference>
<proteinExistence type="predicted"/>
<dbReference type="PANTHER" id="PTHR30525">
    <property type="entry name" value="1-DEOXY-D-XYLULOSE 5-PHOSPHATE REDUCTOISOMERASE"/>
    <property type="match status" value="1"/>
</dbReference>
<dbReference type="InterPro" id="IPR003821">
    <property type="entry name" value="DXP_reductoisomerase"/>
</dbReference>
<name>A0A382SB42_9ZZZZ</name>
<evidence type="ECO:0000259" key="1">
    <source>
        <dbReference type="Pfam" id="PF02670"/>
    </source>
</evidence>
<gene>
    <name evidence="2" type="ORF">METZ01_LOCUS359291</name>
</gene>
<dbReference type="InterPro" id="IPR013512">
    <property type="entry name" value="DXP_reductoisomerase_N"/>
</dbReference>
<dbReference type="Gene3D" id="3.40.50.720">
    <property type="entry name" value="NAD(P)-binding Rossmann-like Domain"/>
    <property type="match status" value="1"/>
</dbReference>
<dbReference type="GO" id="GO:0030145">
    <property type="term" value="F:manganese ion binding"/>
    <property type="evidence" value="ECO:0007669"/>
    <property type="project" value="TreeGrafter"/>
</dbReference>
<dbReference type="InterPro" id="IPR036291">
    <property type="entry name" value="NAD(P)-bd_dom_sf"/>
</dbReference>
<dbReference type="PANTHER" id="PTHR30525:SF0">
    <property type="entry name" value="1-DEOXY-D-XYLULOSE 5-PHOSPHATE REDUCTOISOMERASE, CHLOROPLASTIC"/>
    <property type="match status" value="1"/>
</dbReference>
<protein>
    <recommendedName>
        <fullName evidence="1">1-deoxy-D-xylulose 5-phosphate reductoisomerase N-terminal domain-containing protein</fullName>
    </recommendedName>
</protein>